<feature type="transmembrane region" description="Helical" evidence="1">
    <location>
        <begin position="23"/>
        <end position="42"/>
    </location>
</feature>
<dbReference type="Pfam" id="PF00563">
    <property type="entry name" value="EAL"/>
    <property type="match status" value="1"/>
</dbReference>
<keyword evidence="1" id="KW-0472">Membrane</keyword>
<dbReference type="Proteomes" id="UP000285092">
    <property type="component" value="Unassembled WGS sequence"/>
</dbReference>
<dbReference type="PANTHER" id="PTHR33121">
    <property type="entry name" value="CYCLIC DI-GMP PHOSPHODIESTERASE PDEF"/>
    <property type="match status" value="1"/>
</dbReference>
<dbReference type="CDD" id="cd01948">
    <property type="entry name" value="EAL"/>
    <property type="match status" value="1"/>
</dbReference>
<feature type="transmembrane region" description="Helical" evidence="1">
    <location>
        <begin position="279"/>
        <end position="298"/>
    </location>
</feature>
<accession>A0A418NIU1</accession>
<dbReference type="InterPro" id="IPR050706">
    <property type="entry name" value="Cyclic-di-GMP_PDE-like"/>
</dbReference>
<dbReference type="AlphaFoldDB" id="A0A418NIU1"/>
<evidence type="ECO:0000313" key="4">
    <source>
        <dbReference type="Proteomes" id="UP000285092"/>
    </source>
</evidence>
<dbReference type="PANTHER" id="PTHR33121:SF70">
    <property type="entry name" value="SIGNALING PROTEIN YKOW"/>
    <property type="match status" value="1"/>
</dbReference>
<evidence type="ECO:0000259" key="2">
    <source>
        <dbReference type="PROSITE" id="PS50883"/>
    </source>
</evidence>
<dbReference type="InterPro" id="IPR001633">
    <property type="entry name" value="EAL_dom"/>
</dbReference>
<proteinExistence type="predicted"/>
<dbReference type="Gene3D" id="3.20.20.450">
    <property type="entry name" value="EAL domain"/>
    <property type="match status" value="1"/>
</dbReference>
<name>A0A418NIU1_9SPHN</name>
<organism evidence="3 4">
    <name type="scientific">Pelagerythrobacter aerophilus</name>
    <dbReference type="NCBI Taxonomy" id="2306995"/>
    <lineage>
        <taxon>Bacteria</taxon>
        <taxon>Pseudomonadati</taxon>
        <taxon>Pseudomonadota</taxon>
        <taxon>Alphaproteobacteria</taxon>
        <taxon>Sphingomonadales</taxon>
        <taxon>Erythrobacteraceae</taxon>
        <taxon>Pelagerythrobacter</taxon>
    </lineage>
</organism>
<evidence type="ECO:0000256" key="1">
    <source>
        <dbReference type="SAM" id="Phobius"/>
    </source>
</evidence>
<dbReference type="InterPro" id="IPR035919">
    <property type="entry name" value="EAL_sf"/>
</dbReference>
<gene>
    <name evidence="3" type="ORF">D2V04_04250</name>
</gene>
<feature type="domain" description="EAL" evidence="2">
    <location>
        <begin position="516"/>
        <end position="769"/>
    </location>
</feature>
<keyword evidence="4" id="KW-1185">Reference proteome</keyword>
<dbReference type="PROSITE" id="PS50883">
    <property type="entry name" value="EAL"/>
    <property type="match status" value="1"/>
</dbReference>
<dbReference type="GO" id="GO:0071111">
    <property type="term" value="F:cyclic-guanylate-specific phosphodiesterase activity"/>
    <property type="evidence" value="ECO:0007669"/>
    <property type="project" value="InterPro"/>
</dbReference>
<comment type="caution">
    <text evidence="3">The sequence shown here is derived from an EMBL/GenBank/DDBJ whole genome shotgun (WGS) entry which is preliminary data.</text>
</comment>
<protein>
    <submittedName>
        <fullName evidence="3">EAL domain-containing protein</fullName>
    </submittedName>
</protein>
<keyword evidence="1" id="KW-0812">Transmembrane</keyword>
<feature type="transmembrane region" description="Helical" evidence="1">
    <location>
        <begin position="305"/>
        <end position="323"/>
    </location>
</feature>
<dbReference type="InterPro" id="IPR000160">
    <property type="entry name" value="GGDEF_dom"/>
</dbReference>
<dbReference type="OrthoDB" id="7462471at2"/>
<dbReference type="SMART" id="SM00267">
    <property type="entry name" value="GGDEF"/>
    <property type="match status" value="1"/>
</dbReference>
<reference evidence="3 4" key="1">
    <citation type="submission" date="2018-08" db="EMBL/GenBank/DDBJ databases">
        <title>Altererythrobacter sp.Ery1 and Ery12, the genome sequencing of novel strains in genus Alterythrobacter.</title>
        <authorList>
            <person name="Cheng H."/>
            <person name="Wu Y.-H."/>
            <person name="Fang C."/>
            <person name="Xu X.-W."/>
        </authorList>
    </citation>
    <scope>NUCLEOTIDE SEQUENCE [LARGE SCALE GENOMIC DNA]</scope>
    <source>
        <strain evidence="3 4">Ery1</strain>
    </source>
</reference>
<dbReference type="Gene3D" id="3.30.70.270">
    <property type="match status" value="1"/>
</dbReference>
<dbReference type="SUPFAM" id="SSF141868">
    <property type="entry name" value="EAL domain-like"/>
    <property type="match status" value="1"/>
</dbReference>
<dbReference type="SMART" id="SM00052">
    <property type="entry name" value="EAL"/>
    <property type="match status" value="1"/>
</dbReference>
<dbReference type="InterPro" id="IPR043128">
    <property type="entry name" value="Rev_trsase/Diguanyl_cyclase"/>
</dbReference>
<dbReference type="EMBL" id="QXFK01000014">
    <property type="protein sequence ID" value="RIV79226.1"/>
    <property type="molecule type" value="Genomic_DNA"/>
</dbReference>
<sequence length="779" mass="86349">MRLPVRCAPLLLMAKKLFSSERLRHAAIAIGLAVLVGVGTFLRPVDITLWSLQAKLFDRPASSEIVFVEVAAAADPGGGSAENRHLLRSIRYLREAGAERIFLDLPVRRSNSPALDRELQRELVRSADKIVLTRVVRPDLVAGRFSQGNDPFFEQDMRVVSSDYQADFLGYVWDIEASYSDGTVNLPAMWSALAANGRSREGISLDYSIGRNSVPRYKIDELQPGLGGAGILAGKTVVLGPAGTDARIVKIPGYAFGPSSLVHILAAETALRGTGQNLGWLWMIGAFGLSLVLGAIAFRRAMPRRVFYFLWLASLAATFVLTAHLGVRALFGETLVLTLVYGSLRATVNFKRRHLFVESRSKLPNFVALQRDFGEYPREQTSIVVAKIARLDAVFATLSPTDQARYLRQLASRLALGDTRSTIYYDGGKYFAFFVNSGEFQDIQEHLEGLRAVASQSITVSQRVLDVSMTIGVDESSEKSISSRLSAAIAAADQAREAYRPVFIISDFAADSEEWDYSLQARLESALSEDRISIKLQPQVDLRDGRIVGAEALARWVDEERGDVPPSRFILQCERVGRLDELTKRILSKSLYAAEVLQARDHHPRISVNVSAIQFVDSRIAELIEKNLMIHSADPAKLMIEVTETARIENFSVARGVFEQIKRLGVSFSMDDFGVASANLEAMFELPFDEIKVDQIFVRDVHHSETARAIVANVVRLARDAGLTSVAEGIEERETYDLLREMGCDVGQGYYISRPLTLSHLQEMMTLQKDTPLLRNKFG</sequence>
<keyword evidence="1" id="KW-1133">Transmembrane helix</keyword>
<evidence type="ECO:0000313" key="3">
    <source>
        <dbReference type="EMBL" id="RIV79226.1"/>
    </source>
</evidence>